<dbReference type="SUPFAM" id="SSF51735">
    <property type="entry name" value="NAD(P)-binding Rossmann-fold domains"/>
    <property type="match status" value="1"/>
</dbReference>
<dbReference type="InterPro" id="IPR051604">
    <property type="entry name" value="Ergot_Alk_Oxidoreductase"/>
</dbReference>
<dbReference type="PANTHER" id="PTHR43162:SF1">
    <property type="entry name" value="PRESTALK A DIFFERENTIATION PROTEIN A"/>
    <property type="match status" value="1"/>
</dbReference>
<dbReference type="Gene3D" id="3.90.25.10">
    <property type="entry name" value="UDP-galactose 4-epimerase, domain 1"/>
    <property type="match status" value="1"/>
</dbReference>
<dbReference type="Pfam" id="PF01370">
    <property type="entry name" value="Epimerase"/>
    <property type="match status" value="1"/>
</dbReference>
<reference evidence="2 3" key="1">
    <citation type="submission" date="2017-05" db="EMBL/GenBank/DDBJ databases">
        <title>Draft genome sequence of Elsinoe australis.</title>
        <authorList>
            <person name="Cheng Q."/>
        </authorList>
    </citation>
    <scope>NUCLEOTIDE SEQUENCE [LARGE SCALE GENOMIC DNA]</scope>
    <source>
        <strain evidence="2 3">NL1</strain>
    </source>
</reference>
<dbReference type="AlphaFoldDB" id="A0A2P7YJ18"/>
<evidence type="ECO:0000313" key="3">
    <source>
        <dbReference type="Proteomes" id="UP000243723"/>
    </source>
</evidence>
<evidence type="ECO:0000313" key="2">
    <source>
        <dbReference type="EMBL" id="PSK35971.1"/>
    </source>
</evidence>
<protein>
    <recommendedName>
        <fullName evidence="1">NAD-dependent epimerase/dehydratase domain-containing protein</fullName>
    </recommendedName>
</protein>
<evidence type="ECO:0000259" key="1">
    <source>
        <dbReference type="Pfam" id="PF01370"/>
    </source>
</evidence>
<organism evidence="2 3">
    <name type="scientific">Elsinoe australis</name>
    <dbReference type="NCBI Taxonomy" id="40998"/>
    <lineage>
        <taxon>Eukaryota</taxon>
        <taxon>Fungi</taxon>
        <taxon>Dikarya</taxon>
        <taxon>Ascomycota</taxon>
        <taxon>Pezizomycotina</taxon>
        <taxon>Dothideomycetes</taxon>
        <taxon>Dothideomycetidae</taxon>
        <taxon>Myriangiales</taxon>
        <taxon>Elsinoaceae</taxon>
        <taxon>Elsinoe</taxon>
    </lineage>
</organism>
<dbReference type="InterPro" id="IPR001509">
    <property type="entry name" value="Epimerase_deHydtase"/>
</dbReference>
<feature type="domain" description="NAD-dependent epimerase/dehydratase" evidence="1">
    <location>
        <begin position="3"/>
        <end position="57"/>
    </location>
</feature>
<sequence length="267" mass="29284">MTILITGSTGKLGSALITLLQSTHHPILAATRRTPPPASLSSVPTVHSDWTDETTWPNPFITATISKIFLLSPTVPDPAPLVNKFITYATTHHSVARFVLMSSASAQKGGPMFGQMWSHLATMELSYVAEIKGGKIYSGMGGGRAPWVAARDVAGASLWALTVGEEELRGRENVVVALGRGSRWIADTFTKVLGRKIEHVSLSKEENMEYLLKLGYPKEAAGVVVWIEDYTKQGAVETVPYEDIETLIGRPMVKFEDWFEERKAAWL</sequence>
<dbReference type="InterPro" id="IPR036291">
    <property type="entry name" value="NAD(P)-bd_dom_sf"/>
</dbReference>
<dbReference type="OrthoDB" id="419598at2759"/>
<dbReference type="STRING" id="40998.A0A2P7YJ18"/>
<comment type="caution">
    <text evidence="2">The sequence shown here is derived from an EMBL/GenBank/DDBJ whole genome shotgun (WGS) entry which is preliminary data.</text>
</comment>
<dbReference type="EMBL" id="NHZQ01000422">
    <property type="protein sequence ID" value="PSK35971.1"/>
    <property type="molecule type" value="Genomic_DNA"/>
</dbReference>
<dbReference type="PANTHER" id="PTHR43162">
    <property type="match status" value="1"/>
</dbReference>
<gene>
    <name evidence="2" type="ORF">B9Z65_5786</name>
</gene>
<dbReference type="Proteomes" id="UP000243723">
    <property type="component" value="Unassembled WGS sequence"/>
</dbReference>
<accession>A0A2P7YJ18</accession>
<dbReference type="Gene3D" id="3.40.50.720">
    <property type="entry name" value="NAD(P)-binding Rossmann-like Domain"/>
    <property type="match status" value="2"/>
</dbReference>
<name>A0A2P7YJ18_9PEZI</name>
<proteinExistence type="predicted"/>
<keyword evidence="3" id="KW-1185">Reference proteome</keyword>